<organism evidence="2 3">
    <name type="scientific">candidate division CPR2 bacterium GW2011_GWC1_41_48</name>
    <dbReference type="NCBI Taxonomy" id="1618344"/>
    <lineage>
        <taxon>Bacteria</taxon>
        <taxon>Bacteria division CPR2</taxon>
    </lineage>
</organism>
<keyword evidence="1" id="KW-0175">Coiled coil</keyword>
<dbReference type="Gene3D" id="3.30.1310.10">
    <property type="entry name" value="Nucleoid-associated protein YbaB-like domain"/>
    <property type="match status" value="1"/>
</dbReference>
<dbReference type="SUPFAM" id="SSF82607">
    <property type="entry name" value="YbaB-like"/>
    <property type="match status" value="1"/>
</dbReference>
<dbReference type="AlphaFoldDB" id="A0A0G0ZA25"/>
<dbReference type="Pfam" id="PF02575">
    <property type="entry name" value="YbaB_DNA_bd"/>
    <property type="match status" value="1"/>
</dbReference>
<comment type="caution">
    <text evidence="2">The sequence shown here is derived from an EMBL/GenBank/DDBJ whole genome shotgun (WGS) entry which is preliminary data.</text>
</comment>
<dbReference type="GO" id="GO:0003677">
    <property type="term" value="F:DNA binding"/>
    <property type="evidence" value="ECO:0007669"/>
    <property type="project" value="InterPro"/>
</dbReference>
<dbReference type="InterPro" id="IPR036894">
    <property type="entry name" value="YbaB-like_sf"/>
</dbReference>
<reference evidence="2 3" key="1">
    <citation type="journal article" date="2015" name="Nature">
        <title>rRNA introns, odd ribosomes, and small enigmatic genomes across a large radiation of phyla.</title>
        <authorList>
            <person name="Brown C.T."/>
            <person name="Hug L.A."/>
            <person name="Thomas B.C."/>
            <person name="Sharon I."/>
            <person name="Castelle C.J."/>
            <person name="Singh A."/>
            <person name="Wilkins M.J."/>
            <person name="Williams K.H."/>
            <person name="Banfield J.F."/>
        </authorList>
    </citation>
    <scope>NUCLEOTIDE SEQUENCE [LARGE SCALE GENOMIC DNA]</scope>
</reference>
<evidence type="ECO:0008006" key="4">
    <source>
        <dbReference type="Google" id="ProtNLM"/>
    </source>
</evidence>
<feature type="coiled-coil region" evidence="1">
    <location>
        <begin position="47"/>
        <end position="77"/>
    </location>
</feature>
<accession>A0A0G0ZA25</accession>
<evidence type="ECO:0000256" key="1">
    <source>
        <dbReference type="SAM" id="Coils"/>
    </source>
</evidence>
<sequence>MSLKDKYDLVKKAKELQKKLRAEVVEVNAGAVNIVINGEQKVQSVNIDKAQIDVNNLEKLEREIKSALEQAVTKSQQIAANIAKGMGLGF</sequence>
<dbReference type="InterPro" id="IPR004401">
    <property type="entry name" value="YbaB/EbfC"/>
</dbReference>
<dbReference type="EMBL" id="LCBL01000001">
    <property type="protein sequence ID" value="KKS09903.1"/>
    <property type="molecule type" value="Genomic_DNA"/>
</dbReference>
<evidence type="ECO:0000313" key="3">
    <source>
        <dbReference type="Proteomes" id="UP000033869"/>
    </source>
</evidence>
<gene>
    <name evidence="2" type="ORF">UU65_C0001G0308</name>
</gene>
<name>A0A0G0ZA25_UNCC2</name>
<evidence type="ECO:0000313" key="2">
    <source>
        <dbReference type="EMBL" id="KKS09903.1"/>
    </source>
</evidence>
<dbReference type="Proteomes" id="UP000033869">
    <property type="component" value="Unassembled WGS sequence"/>
</dbReference>
<protein>
    <recommendedName>
        <fullName evidence="4">Nucleoid-associated protein</fullName>
    </recommendedName>
</protein>
<proteinExistence type="predicted"/>